<evidence type="ECO:0000313" key="7">
    <source>
        <dbReference type="Proteomes" id="UP000256970"/>
    </source>
</evidence>
<keyword evidence="3 5" id="KW-0274">FAD</keyword>
<dbReference type="InterPro" id="IPR051209">
    <property type="entry name" value="FAD-bind_Monooxygenase_sf"/>
</dbReference>
<dbReference type="STRING" id="3088.A0A383W441"/>
<dbReference type="EMBL" id="FNXT01001089">
    <property type="protein sequence ID" value="SZX71943.1"/>
    <property type="molecule type" value="Genomic_DNA"/>
</dbReference>
<dbReference type="AlphaFoldDB" id="A0A383W441"/>
<dbReference type="Pfam" id="PF00743">
    <property type="entry name" value="FMO-like"/>
    <property type="match status" value="1"/>
</dbReference>
<dbReference type="GO" id="GO:0004499">
    <property type="term" value="F:N,N-dimethylaniline monooxygenase activity"/>
    <property type="evidence" value="ECO:0007669"/>
    <property type="project" value="InterPro"/>
</dbReference>
<dbReference type="GO" id="GO:0050661">
    <property type="term" value="F:NADP binding"/>
    <property type="evidence" value="ECO:0007669"/>
    <property type="project" value="InterPro"/>
</dbReference>
<evidence type="ECO:0000256" key="2">
    <source>
        <dbReference type="ARBA" id="ARBA00022630"/>
    </source>
</evidence>
<keyword evidence="7" id="KW-1185">Reference proteome</keyword>
<comment type="cofactor">
    <cofactor evidence="5">
        <name>FAD</name>
        <dbReference type="ChEBI" id="CHEBI:57692"/>
    </cofactor>
</comment>
<sequence length="554" mass="59156">MAAAAAPAAGQELSVAIVGAGFSGLCMAIQLKRAGIQDFTIFEAADAVGGTWRDNTFPGCACDIPSVLYCFSFEPYPFTRHYSGQPEILRYQQHCVTKYGLAPHIRLSTRVTAAAFDAGSGTWAVTTAAGDTVTARVLVLARGGLAVPSVPSFPGMDTFPGAAFHTARWDHSVELTDKRVAVVGTGASAIQIVPAIQPHVASLTLFQRTPPWVMPRKARLPGWAAPAEGCSSWYNKVQRRRWFLGMELLLGGALTRNKQGILKRVEKVGLAHLQEQVPDHQLRAALAPSYSVGCKRILASDEYYPALCQPNVQVVTSAVKEVHGIVIIAEDGTEAEVDVIIYATGFDLTATHHGIDITAPAAGAGVAAAAAGSHAQQTLNFADVMGDKPRAFYGLGVAGFPNLFMINGPNTGLGHNSMIYMAECGVKFIVKLLRRMRRQRLKSIQVTAAAQQQFNKELQARLRSSVWLAGGCGSWYVDRDGEGSSVLWPGLCLEYWWRTCVAGPRAGDWAGAKLDKPVPAAPGASAAAAAAAAVTADVRRKESWGSERSDKKLL</sequence>
<dbReference type="InterPro" id="IPR020946">
    <property type="entry name" value="Flavin_mOase-like"/>
</dbReference>
<dbReference type="SUPFAM" id="SSF51905">
    <property type="entry name" value="FAD/NAD(P)-binding domain"/>
    <property type="match status" value="1"/>
</dbReference>
<comment type="similarity">
    <text evidence="5">Belongs to the FMO family.</text>
</comment>
<dbReference type="GO" id="GO:0050660">
    <property type="term" value="F:flavin adenine dinucleotide binding"/>
    <property type="evidence" value="ECO:0007669"/>
    <property type="project" value="InterPro"/>
</dbReference>
<accession>A0A383W441</accession>
<dbReference type="PANTHER" id="PTHR42877:SF4">
    <property type="entry name" value="FAD_NAD(P)-BINDING DOMAIN-CONTAINING PROTEIN-RELATED"/>
    <property type="match status" value="1"/>
</dbReference>
<keyword evidence="5" id="KW-0503">Monooxygenase</keyword>
<comment type="similarity">
    <text evidence="1">Belongs to the FAD-binding monooxygenase family.</text>
</comment>
<proteinExistence type="inferred from homology"/>
<evidence type="ECO:0000256" key="4">
    <source>
        <dbReference type="ARBA" id="ARBA00023002"/>
    </source>
</evidence>
<evidence type="ECO:0000256" key="3">
    <source>
        <dbReference type="ARBA" id="ARBA00022827"/>
    </source>
</evidence>
<evidence type="ECO:0000313" key="6">
    <source>
        <dbReference type="EMBL" id="SZX71943.1"/>
    </source>
</evidence>
<evidence type="ECO:0000256" key="5">
    <source>
        <dbReference type="RuleBase" id="RU361177"/>
    </source>
</evidence>
<dbReference type="Gene3D" id="3.50.50.60">
    <property type="entry name" value="FAD/NAD(P)-binding domain"/>
    <property type="match status" value="2"/>
</dbReference>
<reference evidence="6 7" key="1">
    <citation type="submission" date="2016-10" db="EMBL/GenBank/DDBJ databases">
        <authorList>
            <person name="Cai Z."/>
        </authorList>
    </citation>
    <scope>NUCLEOTIDE SEQUENCE [LARGE SCALE GENOMIC DNA]</scope>
</reference>
<name>A0A383W441_TETOB</name>
<protein>
    <recommendedName>
        <fullName evidence="5">Flavin-containing monooxygenase</fullName>
        <ecNumber evidence="5">1.-.-.-</ecNumber>
    </recommendedName>
</protein>
<keyword evidence="4 5" id="KW-0560">Oxidoreductase</keyword>
<dbReference type="Proteomes" id="UP000256970">
    <property type="component" value="Unassembled WGS sequence"/>
</dbReference>
<dbReference type="InterPro" id="IPR036188">
    <property type="entry name" value="FAD/NAD-bd_sf"/>
</dbReference>
<dbReference type="PANTHER" id="PTHR42877">
    <property type="entry name" value="L-ORNITHINE N(5)-MONOOXYGENASE-RELATED"/>
    <property type="match status" value="1"/>
</dbReference>
<dbReference type="PRINTS" id="PR00469">
    <property type="entry name" value="PNDRDTASEII"/>
</dbReference>
<organism evidence="6 7">
    <name type="scientific">Tetradesmus obliquus</name>
    <name type="common">Green alga</name>
    <name type="synonym">Acutodesmus obliquus</name>
    <dbReference type="NCBI Taxonomy" id="3088"/>
    <lineage>
        <taxon>Eukaryota</taxon>
        <taxon>Viridiplantae</taxon>
        <taxon>Chlorophyta</taxon>
        <taxon>core chlorophytes</taxon>
        <taxon>Chlorophyceae</taxon>
        <taxon>CS clade</taxon>
        <taxon>Sphaeropleales</taxon>
        <taxon>Scenedesmaceae</taxon>
        <taxon>Tetradesmus</taxon>
    </lineage>
</organism>
<keyword evidence="2 5" id="KW-0285">Flavoprotein</keyword>
<evidence type="ECO:0000256" key="1">
    <source>
        <dbReference type="ARBA" id="ARBA00010139"/>
    </source>
</evidence>
<dbReference type="EC" id="1.-.-.-" evidence="5"/>
<gene>
    <name evidence="6" type="ORF">BQ4739_LOCUS12046</name>
</gene>